<dbReference type="OrthoDB" id="5818846at2759"/>
<dbReference type="Proteomes" id="UP000031036">
    <property type="component" value="Unassembled WGS sequence"/>
</dbReference>
<evidence type="ECO:0000313" key="2">
    <source>
        <dbReference type="Proteomes" id="UP000031036"/>
    </source>
</evidence>
<proteinExistence type="predicted"/>
<feature type="non-terminal residue" evidence="1">
    <location>
        <position position="1"/>
    </location>
</feature>
<feature type="non-terminal residue" evidence="1">
    <location>
        <position position="140"/>
    </location>
</feature>
<protein>
    <recommendedName>
        <fullName evidence="3">Craniofacial development protein 2</fullName>
    </recommendedName>
</protein>
<accession>A0A0B2VEW3</accession>
<organism evidence="1 2">
    <name type="scientific">Toxocara canis</name>
    <name type="common">Canine roundworm</name>
    <dbReference type="NCBI Taxonomy" id="6265"/>
    <lineage>
        <taxon>Eukaryota</taxon>
        <taxon>Metazoa</taxon>
        <taxon>Ecdysozoa</taxon>
        <taxon>Nematoda</taxon>
        <taxon>Chromadorea</taxon>
        <taxon>Rhabditida</taxon>
        <taxon>Spirurina</taxon>
        <taxon>Ascaridomorpha</taxon>
        <taxon>Ascaridoidea</taxon>
        <taxon>Toxocaridae</taxon>
        <taxon>Toxocara</taxon>
    </lineage>
</organism>
<dbReference type="AlphaFoldDB" id="A0A0B2VEW3"/>
<reference evidence="1 2" key="1">
    <citation type="submission" date="2014-11" db="EMBL/GenBank/DDBJ databases">
        <title>Genetic blueprint of the zoonotic pathogen Toxocara canis.</title>
        <authorList>
            <person name="Zhu X.-Q."/>
            <person name="Korhonen P.K."/>
            <person name="Cai H."/>
            <person name="Young N.D."/>
            <person name="Nejsum P."/>
            <person name="von Samson-Himmelstjerna G."/>
            <person name="Boag P.R."/>
            <person name="Tan P."/>
            <person name="Li Q."/>
            <person name="Min J."/>
            <person name="Yang Y."/>
            <person name="Wang X."/>
            <person name="Fang X."/>
            <person name="Hall R.S."/>
            <person name="Hofmann A."/>
            <person name="Sternberg P.W."/>
            <person name="Jex A.R."/>
            <person name="Gasser R.B."/>
        </authorList>
    </citation>
    <scope>NUCLEOTIDE SEQUENCE [LARGE SCALE GENOMIC DNA]</scope>
    <source>
        <strain evidence="1">PN_DK_2014</strain>
    </source>
</reference>
<evidence type="ECO:0008006" key="3">
    <source>
        <dbReference type="Google" id="ProtNLM"/>
    </source>
</evidence>
<sequence>VGISETRRAASLTAQHKEGSSLYLGDGEGVRRRGGIGFIISKDWSAKIASCQIRSARVGTLFLQLNKKKTLKVIKAKTPTVESTVEELEEFYDDLEEKPSNPSSFTVVMGDFNTKLGRSVPDECYTGKHEFKERNERGNR</sequence>
<gene>
    <name evidence="1" type="ORF">Tcan_00466</name>
</gene>
<dbReference type="EMBL" id="JPKZ01001414">
    <property type="protein sequence ID" value="KHN82066.1"/>
    <property type="molecule type" value="Genomic_DNA"/>
</dbReference>
<dbReference type="OMA" id="KHEFKER"/>
<keyword evidence="2" id="KW-1185">Reference proteome</keyword>
<dbReference type="InterPro" id="IPR036691">
    <property type="entry name" value="Endo/exonu/phosph_ase_sf"/>
</dbReference>
<dbReference type="STRING" id="6265.A0A0B2VEW3"/>
<dbReference type="Gene3D" id="3.60.10.10">
    <property type="entry name" value="Endonuclease/exonuclease/phosphatase"/>
    <property type="match status" value="1"/>
</dbReference>
<name>A0A0B2VEW3_TOXCA</name>
<comment type="caution">
    <text evidence="1">The sequence shown here is derived from an EMBL/GenBank/DDBJ whole genome shotgun (WGS) entry which is preliminary data.</text>
</comment>
<evidence type="ECO:0000313" key="1">
    <source>
        <dbReference type="EMBL" id="KHN82066.1"/>
    </source>
</evidence>